<evidence type="ECO:0000259" key="4">
    <source>
        <dbReference type="PROSITE" id="PS01124"/>
    </source>
</evidence>
<organism evidence="5 6">
    <name type="scientific">Lachnospira multipara</name>
    <dbReference type="NCBI Taxonomy" id="28051"/>
    <lineage>
        <taxon>Bacteria</taxon>
        <taxon>Bacillati</taxon>
        <taxon>Bacillota</taxon>
        <taxon>Clostridia</taxon>
        <taxon>Lachnospirales</taxon>
        <taxon>Lachnospiraceae</taxon>
        <taxon>Lachnospira</taxon>
    </lineage>
</organism>
<dbReference type="InterPro" id="IPR003313">
    <property type="entry name" value="AraC-bd"/>
</dbReference>
<dbReference type="InterPro" id="IPR037923">
    <property type="entry name" value="HTH-like"/>
</dbReference>
<dbReference type="PANTHER" id="PTHR43280:SF34">
    <property type="entry name" value="ARAC-FAMILY TRANSCRIPTIONAL REGULATOR"/>
    <property type="match status" value="1"/>
</dbReference>
<dbReference type="InterPro" id="IPR018062">
    <property type="entry name" value="HTH_AraC-typ_CS"/>
</dbReference>
<dbReference type="SUPFAM" id="SSF46689">
    <property type="entry name" value="Homeodomain-like"/>
    <property type="match status" value="2"/>
</dbReference>
<dbReference type="SUPFAM" id="SSF51215">
    <property type="entry name" value="Regulatory protein AraC"/>
    <property type="match status" value="1"/>
</dbReference>
<keyword evidence="1" id="KW-0805">Transcription regulation</keyword>
<dbReference type="Pfam" id="PF02311">
    <property type="entry name" value="AraC_binding"/>
    <property type="match status" value="1"/>
</dbReference>
<dbReference type="SMART" id="SM00342">
    <property type="entry name" value="HTH_ARAC"/>
    <property type="match status" value="1"/>
</dbReference>
<keyword evidence="2 5" id="KW-0238">DNA-binding</keyword>
<dbReference type="PROSITE" id="PS01124">
    <property type="entry name" value="HTH_ARAC_FAMILY_2"/>
    <property type="match status" value="1"/>
</dbReference>
<dbReference type="AlphaFoldDB" id="A0A1H5V7Z5"/>
<evidence type="ECO:0000256" key="3">
    <source>
        <dbReference type="ARBA" id="ARBA00023163"/>
    </source>
</evidence>
<dbReference type="EMBL" id="FNUL01000010">
    <property type="protein sequence ID" value="SEF83502.1"/>
    <property type="molecule type" value="Genomic_DNA"/>
</dbReference>
<dbReference type="GO" id="GO:0043565">
    <property type="term" value="F:sequence-specific DNA binding"/>
    <property type="evidence" value="ECO:0007669"/>
    <property type="project" value="InterPro"/>
</dbReference>
<dbReference type="InterPro" id="IPR018060">
    <property type="entry name" value="HTH_AraC"/>
</dbReference>
<evidence type="ECO:0000313" key="5">
    <source>
        <dbReference type="EMBL" id="SEF83502.1"/>
    </source>
</evidence>
<protein>
    <submittedName>
        <fullName evidence="5">AraC-type DNA-binding protein</fullName>
    </submittedName>
</protein>
<name>A0A1H5V7Z5_9FIRM</name>
<proteinExistence type="predicted"/>
<evidence type="ECO:0000256" key="1">
    <source>
        <dbReference type="ARBA" id="ARBA00023015"/>
    </source>
</evidence>
<accession>A0A1H5V7Z5</accession>
<dbReference type="PANTHER" id="PTHR43280">
    <property type="entry name" value="ARAC-FAMILY TRANSCRIPTIONAL REGULATOR"/>
    <property type="match status" value="1"/>
</dbReference>
<dbReference type="RefSeq" id="WP_103952968.1">
    <property type="nucleotide sequence ID" value="NZ_FNUL01000010.1"/>
</dbReference>
<dbReference type="Proteomes" id="UP000236726">
    <property type="component" value="Unassembled WGS sequence"/>
</dbReference>
<dbReference type="Gene3D" id="1.10.10.60">
    <property type="entry name" value="Homeodomain-like"/>
    <property type="match status" value="2"/>
</dbReference>
<dbReference type="PROSITE" id="PS00041">
    <property type="entry name" value="HTH_ARAC_FAMILY_1"/>
    <property type="match status" value="1"/>
</dbReference>
<dbReference type="Pfam" id="PF12833">
    <property type="entry name" value="HTH_18"/>
    <property type="match status" value="1"/>
</dbReference>
<evidence type="ECO:0000256" key="2">
    <source>
        <dbReference type="ARBA" id="ARBA00023125"/>
    </source>
</evidence>
<feature type="domain" description="HTH araC/xylS-type" evidence="4">
    <location>
        <begin position="183"/>
        <end position="281"/>
    </location>
</feature>
<dbReference type="PRINTS" id="PR00032">
    <property type="entry name" value="HTHARAC"/>
</dbReference>
<reference evidence="5 6" key="1">
    <citation type="submission" date="2016-10" db="EMBL/GenBank/DDBJ databases">
        <authorList>
            <person name="de Groot N.N."/>
        </authorList>
    </citation>
    <scope>NUCLEOTIDE SEQUENCE [LARGE SCALE GENOMIC DNA]</scope>
    <source>
        <strain evidence="5 6">D15d</strain>
    </source>
</reference>
<keyword evidence="3" id="KW-0804">Transcription</keyword>
<dbReference type="InterPro" id="IPR009057">
    <property type="entry name" value="Homeodomain-like_sf"/>
</dbReference>
<evidence type="ECO:0000313" key="6">
    <source>
        <dbReference type="Proteomes" id="UP000236726"/>
    </source>
</evidence>
<sequence length="284" mass="32619">MFTANFPTIDNTESLFSKVSLKNLSYVQAADDPTWSFFTHSHSDSIELSYIFKGSSALYIGDKYYETKPGDLIIKNANAMHAEKTDVKSPIEQVCLGISGIKIDNLEDNHLIDDNKCPVINVGAKKPFFDEIFRYITDQTVDTMYVDVEKLNNILGSILELIYKDFHLATSRDLEVPKGKDITPVFNYIQKNFNEDISIEKLAKKFFISPFYLSKKFKAQTGFTINQYLLSCRMGEAQKLLIFSDKAIKDIALECGYDNLSYFYTTFKKFTASTPQQYKEKYRH</sequence>
<dbReference type="InterPro" id="IPR020449">
    <property type="entry name" value="Tscrpt_reg_AraC-type_HTH"/>
</dbReference>
<keyword evidence="6" id="KW-1185">Reference proteome</keyword>
<dbReference type="GO" id="GO:0003700">
    <property type="term" value="F:DNA-binding transcription factor activity"/>
    <property type="evidence" value="ECO:0007669"/>
    <property type="project" value="InterPro"/>
</dbReference>
<dbReference type="Gene3D" id="2.60.120.10">
    <property type="entry name" value="Jelly Rolls"/>
    <property type="match status" value="1"/>
</dbReference>
<gene>
    <name evidence="5" type="ORF">SAMN05216537_11030</name>
</gene>
<dbReference type="InterPro" id="IPR014710">
    <property type="entry name" value="RmlC-like_jellyroll"/>
</dbReference>